<sequence>MKAGEKATGTTTGIPSTSTGGGGGGQKTLKKGPWTAAEDVILTEYVNKHGERNWNSVQKNSSLQRCGKSCRLRWTNHLRPNLKKGSFSHKEQMLILQLQAQHGNKWARMATQLPGRTDNAIKNFWNTRVKRWQRANLCVYPPEIQPTINNSQGPSAPKIAASPPETAALTKGKQHHLSAAAPSHHSQVISASYSPAGAAITTPYQRPFGTLLQDTTRVKNLSVQFGPSPVPPWAAPPFVDSPSPSQYVQSSFGISSQPPPFHGNPLGTHARDEMDVETTLASTMNQDISMLFDVVLPAQAASSSRSFPTWWTNSNNSSEYFNGLQPSEPPDDDIELEMQQLGSTAFMSPAEYDSVLCSHSCGDLPNLG</sequence>
<evidence type="ECO:0000313" key="11">
    <source>
        <dbReference type="Proteomes" id="UP000639772"/>
    </source>
</evidence>
<dbReference type="AlphaFoldDB" id="A0A835R8J3"/>
<evidence type="ECO:0000313" key="10">
    <source>
        <dbReference type="EMBL" id="KAG0481833.1"/>
    </source>
</evidence>
<dbReference type="GO" id="GO:0005634">
    <property type="term" value="C:nucleus"/>
    <property type="evidence" value="ECO:0007669"/>
    <property type="project" value="UniProtKB-SubCell"/>
</dbReference>
<evidence type="ECO:0000256" key="6">
    <source>
        <dbReference type="ARBA" id="ARBA00023242"/>
    </source>
</evidence>
<evidence type="ECO:0000256" key="5">
    <source>
        <dbReference type="ARBA" id="ARBA00023163"/>
    </source>
</evidence>
<feature type="region of interest" description="Disordered" evidence="7">
    <location>
        <begin position="1"/>
        <end position="32"/>
    </location>
</feature>
<evidence type="ECO:0000256" key="3">
    <source>
        <dbReference type="ARBA" id="ARBA00023015"/>
    </source>
</evidence>
<keyword evidence="6" id="KW-0539">Nucleus</keyword>
<feature type="domain" description="Myb-like" evidence="8">
    <location>
        <begin position="26"/>
        <end position="78"/>
    </location>
</feature>
<evidence type="ECO:0000259" key="9">
    <source>
        <dbReference type="PROSITE" id="PS51294"/>
    </source>
</evidence>
<dbReference type="Pfam" id="PF00249">
    <property type="entry name" value="Myb_DNA-binding"/>
    <property type="match status" value="2"/>
</dbReference>
<keyword evidence="3" id="KW-0805">Transcription regulation</keyword>
<evidence type="ECO:0000256" key="2">
    <source>
        <dbReference type="ARBA" id="ARBA00022737"/>
    </source>
</evidence>
<feature type="compositionally biased region" description="Low complexity" evidence="7">
    <location>
        <begin position="8"/>
        <end position="18"/>
    </location>
</feature>
<dbReference type="CDD" id="cd00167">
    <property type="entry name" value="SANT"/>
    <property type="match status" value="2"/>
</dbReference>
<dbReference type="SUPFAM" id="SSF46689">
    <property type="entry name" value="Homeodomain-like"/>
    <property type="match status" value="1"/>
</dbReference>
<evidence type="ECO:0000259" key="8">
    <source>
        <dbReference type="PROSITE" id="PS50090"/>
    </source>
</evidence>
<dbReference type="InterPro" id="IPR017930">
    <property type="entry name" value="Myb_dom"/>
</dbReference>
<dbReference type="SMART" id="SM00717">
    <property type="entry name" value="SANT"/>
    <property type="match status" value="2"/>
</dbReference>
<keyword evidence="2" id="KW-0677">Repeat</keyword>
<dbReference type="GO" id="GO:0003677">
    <property type="term" value="F:DNA binding"/>
    <property type="evidence" value="ECO:0007669"/>
    <property type="project" value="UniProtKB-KW"/>
</dbReference>
<gene>
    <name evidence="10" type="ORF">HPP92_009917</name>
</gene>
<evidence type="ECO:0000256" key="7">
    <source>
        <dbReference type="SAM" id="MobiDB-lite"/>
    </source>
</evidence>
<dbReference type="Proteomes" id="UP000639772">
    <property type="component" value="Unassembled WGS sequence"/>
</dbReference>
<comment type="caution">
    <text evidence="10">The sequence shown here is derived from an EMBL/GenBank/DDBJ whole genome shotgun (WGS) entry which is preliminary data.</text>
</comment>
<dbReference type="OrthoDB" id="2143914at2759"/>
<dbReference type="Gene3D" id="1.10.10.60">
    <property type="entry name" value="Homeodomain-like"/>
    <property type="match status" value="2"/>
</dbReference>
<comment type="subcellular location">
    <subcellularLocation>
        <location evidence="1">Nucleus</location>
    </subcellularLocation>
</comment>
<proteinExistence type="predicted"/>
<organism evidence="10 11">
    <name type="scientific">Vanilla planifolia</name>
    <name type="common">Vanilla</name>
    <dbReference type="NCBI Taxonomy" id="51239"/>
    <lineage>
        <taxon>Eukaryota</taxon>
        <taxon>Viridiplantae</taxon>
        <taxon>Streptophyta</taxon>
        <taxon>Embryophyta</taxon>
        <taxon>Tracheophyta</taxon>
        <taxon>Spermatophyta</taxon>
        <taxon>Magnoliopsida</taxon>
        <taxon>Liliopsida</taxon>
        <taxon>Asparagales</taxon>
        <taxon>Orchidaceae</taxon>
        <taxon>Vanilloideae</taxon>
        <taxon>Vanilleae</taxon>
        <taxon>Vanilla</taxon>
    </lineage>
</organism>
<dbReference type="PROSITE" id="PS51294">
    <property type="entry name" value="HTH_MYB"/>
    <property type="match status" value="2"/>
</dbReference>
<dbReference type="FunFam" id="1.10.10.60:FF:000001">
    <property type="entry name" value="MYB-related transcription factor"/>
    <property type="match status" value="1"/>
</dbReference>
<dbReference type="PROSITE" id="PS50090">
    <property type="entry name" value="MYB_LIKE"/>
    <property type="match status" value="2"/>
</dbReference>
<dbReference type="PANTHER" id="PTHR47995">
    <property type="entry name" value="TRANSCRIPTION FACTOR MYB33-RELATED"/>
    <property type="match status" value="1"/>
</dbReference>
<keyword evidence="5" id="KW-0804">Transcription</keyword>
<dbReference type="InterPro" id="IPR009057">
    <property type="entry name" value="Homeodomain-like_sf"/>
</dbReference>
<dbReference type="PANTHER" id="PTHR47995:SF18">
    <property type="entry name" value="TRANSCRIPTION FACTOR MYB65"/>
    <property type="match status" value="1"/>
</dbReference>
<protein>
    <submittedName>
        <fullName evidence="10">Uncharacterized protein</fullName>
    </submittedName>
</protein>
<keyword evidence="4" id="KW-0238">DNA-binding</keyword>
<evidence type="ECO:0000256" key="4">
    <source>
        <dbReference type="ARBA" id="ARBA00023125"/>
    </source>
</evidence>
<feature type="domain" description="HTH myb-type" evidence="9">
    <location>
        <begin position="26"/>
        <end position="82"/>
    </location>
</feature>
<accession>A0A835R8J3</accession>
<feature type="domain" description="HTH myb-type" evidence="9">
    <location>
        <begin position="83"/>
        <end position="133"/>
    </location>
</feature>
<evidence type="ECO:0000256" key="1">
    <source>
        <dbReference type="ARBA" id="ARBA00004123"/>
    </source>
</evidence>
<dbReference type="InterPro" id="IPR001005">
    <property type="entry name" value="SANT/Myb"/>
</dbReference>
<name>A0A835R8J3_VANPL</name>
<dbReference type="EMBL" id="JADCNM010000005">
    <property type="protein sequence ID" value="KAG0481833.1"/>
    <property type="molecule type" value="Genomic_DNA"/>
</dbReference>
<reference evidence="10 11" key="1">
    <citation type="journal article" date="2020" name="Nat. Food">
        <title>A phased Vanilla planifolia genome enables genetic improvement of flavour and production.</title>
        <authorList>
            <person name="Hasing T."/>
            <person name="Tang H."/>
            <person name="Brym M."/>
            <person name="Khazi F."/>
            <person name="Huang T."/>
            <person name="Chambers A.H."/>
        </authorList>
    </citation>
    <scope>NUCLEOTIDE SEQUENCE [LARGE SCALE GENOMIC DNA]</scope>
    <source>
        <tissue evidence="10">Leaf</tissue>
    </source>
</reference>
<feature type="domain" description="Myb-like" evidence="8">
    <location>
        <begin position="79"/>
        <end position="129"/>
    </location>
</feature>